<dbReference type="OrthoDB" id="121879at2157"/>
<keyword evidence="6" id="KW-1185">Reference proteome</keyword>
<dbReference type="PANTHER" id="PTHR40698:SF2">
    <property type="entry name" value="FLAGELLA-RELATED PROTEIN C-RELATED"/>
    <property type="match status" value="1"/>
</dbReference>
<feature type="compositionally biased region" description="Basic and acidic residues" evidence="3">
    <location>
        <begin position="1"/>
        <end position="17"/>
    </location>
</feature>
<protein>
    <submittedName>
        <fullName evidence="5">Archaellum component FlaD/FlaE</fullName>
    </submittedName>
</protein>
<evidence type="ECO:0000259" key="4">
    <source>
        <dbReference type="Pfam" id="PF04659"/>
    </source>
</evidence>
<dbReference type="GO" id="GO:0097588">
    <property type="term" value="P:archaeal or bacterial-type flagellum-dependent cell motility"/>
    <property type="evidence" value="ECO:0007669"/>
    <property type="project" value="InterPro"/>
</dbReference>
<dbReference type="STRING" id="1073996.SAMN05444271_10660"/>
<organism evidence="5 6">
    <name type="scientific">Halohasta litchfieldiae</name>
    <dbReference type="NCBI Taxonomy" id="1073996"/>
    <lineage>
        <taxon>Archaea</taxon>
        <taxon>Methanobacteriati</taxon>
        <taxon>Methanobacteriota</taxon>
        <taxon>Stenosarchaea group</taxon>
        <taxon>Halobacteria</taxon>
        <taxon>Halobacteriales</taxon>
        <taxon>Haloferacaceae</taxon>
        <taxon>Halohasta</taxon>
    </lineage>
</organism>
<dbReference type="GeneID" id="35000963"/>
<evidence type="ECO:0000313" key="5">
    <source>
        <dbReference type="EMBL" id="SEI71092.1"/>
    </source>
</evidence>
<evidence type="ECO:0000256" key="2">
    <source>
        <dbReference type="ARBA" id="ARBA00022440"/>
    </source>
</evidence>
<proteinExistence type="predicted"/>
<name>A0A1H6T5M8_9EURY</name>
<accession>A0A1H6T5M8</accession>
<keyword evidence="2" id="KW-0974">Archaeal flagellum</keyword>
<dbReference type="RefSeq" id="WP_089671517.1">
    <property type="nucleotide sequence ID" value="NZ_CP024845.1"/>
</dbReference>
<dbReference type="GO" id="GO:0097589">
    <property type="term" value="C:archaeal-type flagellum"/>
    <property type="evidence" value="ECO:0007669"/>
    <property type="project" value="UniProtKB-SubCell"/>
</dbReference>
<evidence type="ECO:0000256" key="3">
    <source>
        <dbReference type="SAM" id="MobiDB-lite"/>
    </source>
</evidence>
<evidence type="ECO:0000256" key="1">
    <source>
        <dbReference type="ARBA" id="ARBA00004618"/>
    </source>
</evidence>
<dbReference type="Proteomes" id="UP000198888">
    <property type="component" value="Unassembled WGS sequence"/>
</dbReference>
<dbReference type="AlphaFoldDB" id="A0A1H6T5M8"/>
<comment type="subcellular location">
    <subcellularLocation>
        <location evidence="1">Archaeal flagellum</location>
    </subcellularLocation>
</comment>
<dbReference type="EMBL" id="FNYR01000006">
    <property type="protein sequence ID" value="SEI71092.1"/>
    <property type="molecule type" value="Genomic_DNA"/>
</dbReference>
<dbReference type="KEGG" id="hae:halTADL_0129"/>
<dbReference type="Pfam" id="PF04659">
    <property type="entry name" value="Arch_fla_DE"/>
    <property type="match status" value="1"/>
</dbReference>
<gene>
    <name evidence="5" type="ORF">SAMN05444271_10660</name>
</gene>
<feature type="domain" description="Archaeal flagella protein FlaD/E" evidence="4">
    <location>
        <begin position="62"/>
        <end position="147"/>
    </location>
</feature>
<dbReference type="InterPro" id="IPR052494">
    <property type="entry name" value="Flagella_assembly_related"/>
</dbReference>
<dbReference type="InterPro" id="IPR006752">
    <property type="entry name" value="Arch_fla_DE"/>
</dbReference>
<accession>A0A2H4PXW7</accession>
<dbReference type="PANTHER" id="PTHR40698">
    <property type="entry name" value="FLAGELLA-RELATED PROTEIN E-RELATED-RELATED"/>
    <property type="match status" value="1"/>
</dbReference>
<sequence length="150" mass="16988">MTVNPREYDADELRELAGAEPVEDGSQATSQAMKPDESVRDEQFRQLLALQSERQQLDQLSRPFLTALPESELGRGVREEWLDFLVHVGGHDRTEQALGYYRRLQWITPAVEADLRGSVDRFPEPTHDRSLTAGDHRLSLLYIATLASLA</sequence>
<feature type="region of interest" description="Disordered" evidence="3">
    <location>
        <begin position="1"/>
        <end position="40"/>
    </location>
</feature>
<evidence type="ECO:0000313" key="6">
    <source>
        <dbReference type="Proteomes" id="UP000198888"/>
    </source>
</evidence>
<reference evidence="5 6" key="1">
    <citation type="submission" date="2016-10" db="EMBL/GenBank/DDBJ databases">
        <authorList>
            <person name="de Groot N.N."/>
        </authorList>
    </citation>
    <scope>NUCLEOTIDE SEQUENCE [LARGE SCALE GENOMIC DNA]</scope>
    <source>
        <strain evidence="5 6">DSM 22187</strain>
    </source>
</reference>